<dbReference type="GO" id="GO:0019592">
    <property type="term" value="P:mannitol catabolic process"/>
    <property type="evidence" value="ECO:0007669"/>
    <property type="project" value="TreeGrafter"/>
</dbReference>
<accession>A0A6J4SDF4</accession>
<dbReference type="Gene3D" id="1.10.1040.10">
    <property type="entry name" value="N-(1-d-carboxylethyl)-l-norvaline Dehydrogenase, domain 2"/>
    <property type="match status" value="1"/>
</dbReference>
<dbReference type="EMBL" id="CADCVM010000195">
    <property type="protein sequence ID" value="CAA9489696.1"/>
    <property type="molecule type" value="Genomic_DNA"/>
</dbReference>
<organism evidence="2">
    <name type="scientific">uncultured Rubrobacteraceae bacterium</name>
    <dbReference type="NCBI Taxonomy" id="349277"/>
    <lineage>
        <taxon>Bacteria</taxon>
        <taxon>Bacillati</taxon>
        <taxon>Actinomycetota</taxon>
        <taxon>Rubrobacteria</taxon>
        <taxon>Rubrobacterales</taxon>
        <taxon>Rubrobacteraceae</taxon>
        <taxon>environmental samples</taxon>
    </lineage>
</organism>
<evidence type="ECO:0000259" key="1">
    <source>
        <dbReference type="Pfam" id="PF08125"/>
    </source>
</evidence>
<proteinExistence type="predicted"/>
<reference evidence="2" key="1">
    <citation type="submission" date="2020-02" db="EMBL/GenBank/DDBJ databases">
        <authorList>
            <person name="Meier V. D."/>
        </authorList>
    </citation>
    <scope>NUCLEOTIDE SEQUENCE</scope>
    <source>
        <strain evidence="2">AVDCRST_MAG05</strain>
    </source>
</reference>
<dbReference type="InterPro" id="IPR013328">
    <property type="entry name" value="6PGD_dom2"/>
</dbReference>
<evidence type="ECO:0000313" key="2">
    <source>
        <dbReference type="EMBL" id="CAA9489696.1"/>
    </source>
</evidence>
<dbReference type="InterPro" id="IPR013118">
    <property type="entry name" value="Mannitol_DH_C"/>
</dbReference>
<sequence>MSVDVLVEPFYEWVVDASGIKGERPEISGVTYVDDPMPYIERKLLTVNTGHSAIAYLGYARGLDTIHVSLEDPDVRDGATRALEETGLLLTHEHGFDPEELREYRQKVLARFENPRISDEVTRVARAPIRKLGHDERFVGPALRLMEMGRAPEHLATVIRAVLAFDHPEDPEAVELQEMIQTEGERRALAHYAGIAEDHELVDLVLEGPARG</sequence>
<feature type="domain" description="Mannitol dehydrogenase C-terminal" evidence="1">
    <location>
        <begin position="37"/>
        <end position="182"/>
    </location>
</feature>
<dbReference type="EC" id="1.1.1.17" evidence="2"/>
<protein>
    <submittedName>
        <fullName evidence="2">Mannitol-1-phosphate 5-dehydrogenase</fullName>
        <ecNumber evidence="2">1.1.1.17</ecNumber>
    </submittedName>
</protein>
<dbReference type="GO" id="GO:0005829">
    <property type="term" value="C:cytosol"/>
    <property type="evidence" value="ECO:0007669"/>
    <property type="project" value="TreeGrafter"/>
</dbReference>
<dbReference type="SUPFAM" id="SSF48179">
    <property type="entry name" value="6-phosphogluconate dehydrogenase C-terminal domain-like"/>
    <property type="match status" value="1"/>
</dbReference>
<dbReference type="Pfam" id="PF08125">
    <property type="entry name" value="Mannitol_dh_C"/>
    <property type="match status" value="1"/>
</dbReference>
<dbReference type="GO" id="GO:0008926">
    <property type="term" value="F:mannitol-1-phosphate 5-dehydrogenase activity"/>
    <property type="evidence" value="ECO:0007669"/>
    <property type="project" value="UniProtKB-EC"/>
</dbReference>
<dbReference type="PANTHER" id="PTHR30524">
    <property type="entry name" value="MANNITOL-1-PHOSPHATE 5-DEHYDROGENASE"/>
    <property type="match status" value="1"/>
</dbReference>
<dbReference type="InterPro" id="IPR008927">
    <property type="entry name" value="6-PGluconate_DH-like_C_sf"/>
</dbReference>
<keyword evidence="2" id="KW-0560">Oxidoreductase</keyword>
<gene>
    <name evidence="2" type="ORF">AVDCRST_MAG05-1802</name>
</gene>
<dbReference type="PANTHER" id="PTHR30524:SF0">
    <property type="entry name" value="ALTRONATE OXIDOREDUCTASE-RELATED"/>
    <property type="match status" value="1"/>
</dbReference>
<dbReference type="Gene3D" id="3.40.50.720">
    <property type="entry name" value="NAD(P)-binding Rossmann-like Domain"/>
    <property type="match status" value="1"/>
</dbReference>
<name>A0A6J4SDF4_9ACTN</name>
<dbReference type="AlphaFoldDB" id="A0A6J4SDF4"/>